<organism evidence="1 2">
    <name type="scientific">Accumulibacter regalis</name>
    <dbReference type="NCBI Taxonomy" id="522306"/>
    <lineage>
        <taxon>Bacteria</taxon>
        <taxon>Pseudomonadati</taxon>
        <taxon>Pseudomonadota</taxon>
        <taxon>Betaproteobacteria</taxon>
        <taxon>Candidatus Accumulibacter</taxon>
    </lineage>
</organism>
<dbReference type="AlphaFoldDB" id="A0A011NX08"/>
<reference evidence="1" key="1">
    <citation type="submission" date="2014-02" db="EMBL/GenBank/DDBJ databases">
        <title>Expanding our view of genomic diversity in Candidatus Accumulibacter clades.</title>
        <authorList>
            <person name="Skennerton C.T."/>
            <person name="Barr J.J."/>
            <person name="Slater F.R."/>
            <person name="Bond P.L."/>
            <person name="Tyson G.W."/>
        </authorList>
    </citation>
    <scope>NUCLEOTIDE SEQUENCE [LARGE SCALE GENOMIC DNA]</scope>
</reference>
<dbReference type="eggNOG" id="ENOG502Z9NN">
    <property type="taxonomic scope" value="Bacteria"/>
</dbReference>
<dbReference type="STRING" id="1454004.AW11_02668"/>
<sequence>MSVHLYFSLIPEALIASMLPPERFGQYYATGHKFKSKGQALFFEVDPSFRHEYFDIDGAFERCAEKPDGTPKNSVYISMYRVMEHLSMEAIGQLYLTTAMGATLGLKRGEGLPKPDQERHMFQDLAPINSLVVSLLEPEKYYVDVTTQPSKFFRFPGMCFVELELGPLARDPENGQEGDLPYSFLLHLREALLELRPGSKQNKLVHRVHSLQFPYRMVKGGFFLGIGEQLVHYPMLSHDELRKDHSNWWRSANL</sequence>
<protein>
    <submittedName>
        <fullName evidence="1">Uncharacterized protein</fullName>
    </submittedName>
</protein>
<keyword evidence="2" id="KW-1185">Reference proteome</keyword>
<dbReference type="Proteomes" id="UP000022141">
    <property type="component" value="Unassembled WGS sequence"/>
</dbReference>
<evidence type="ECO:0000313" key="1">
    <source>
        <dbReference type="EMBL" id="EXI87243.1"/>
    </source>
</evidence>
<proteinExistence type="predicted"/>
<evidence type="ECO:0000313" key="2">
    <source>
        <dbReference type="Proteomes" id="UP000022141"/>
    </source>
</evidence>
<gene>
    <name evidence="1" type="ORF">AW11_02668</name>
</gene>
<comment type="caution">
    <text evidence="1">The sequence shown here is derived from an EMBL/GenBank/DDBJ whole genome shotgun (WGS) entry which is preliminary data.</text>
</comment>
<dbReference type="PATRIC" id="fig|1454004.3.peg.2760"/>
<dbReference type="EMBL" id="JEMY01000036">
    <property type="protein sequence ID" value="EXI87243.1"/>
    <property type="molecule type" value="Genomic_DNA"/>
</dbReference>
<accession>A0A011NX08</accession>
<name>A0A011NX08_ACCRE</name>